<dbReference type="AlphaFoldDB" id="A0A9P6DQX3"/>
<evidence type="ECO:0000313" key="6">
    <source>
        <dbReference type="EMBL" id="KAF9507025.1"/>
    </source>
</evidence>
<dbReference type="PANTHER" id="PTHR11200:SF300">
    <property type="entry name" value="TYPE II INOSITOL 1,4,5-TRISPHOSPHATE 5-PHOSPHATASE"/>
    <property type="match status" value="1"/>
</dbReference>
<evidence type="ECO:0000313" key="7">
    <source>
        <dbReference type="Proteomes" id="UP000886523"/>
    </source>
</evidence>
<dbReference type="Pfam" id="PF22669">
    <property type="entry name" value="Exo_endo_phos2"/>
    <property type="match status" value="1"/>
</dbReference>
<organism evidence="6 7">
    <name type="scientific">Hydnum rufescens UP504</name>
    <dbReference type="NCBI Taxonomy" id="1448309"/>
    <lineage>
        <taxon>Eukaryota</taxon>
        <taxon>Fungi</taxon>
        <taxon>Dikarya</taxon>
        <taxon>Basidiomycota</taxon>
        <taxon>Agaricomycotina</taxon>
        <taxon>Agaricomycetes</taxon>
        <taxon>Cantharellales</taxon>
        <taxon>Hydnaceae</taxon>
        <taxon>Hydnum</taxon>
    </lineage>
</organism>
<keyword evidence="7" id="KW-1185">Reference proteome</keyword>
<dbReference type="Proteomes" id="UP000886523">
    <property type="component" value="Unassembled WGS sequence"/>
</dbReference>
<dbReference type="InterPro" id="IPR008936">
    <property type="entry name" value="Rho_GTPase_activation_prot"/>
</dbReference>
<gene>
    <name evidence="6" type="ORF">BS47DRAFT_1398971</name>
</gene>
<keyword evidence="3" id="KW-0967">Endosome</keyword>
<sequence>MQYFIERVRDLPKLLNSHHLRESEQVKLAVICRFPRGGEAALAIVSHLGSDHEEASLFVFKLNNLNPPVLRLVEIAPLTPDLTTTLAQTTSGNSAEDSLGLSRTEFLLTVSPPNHKDIILRTVHSLDIHDILSEIKRLQHIHGVSPNRLCTLAPHPSLVGERVAQHSWISHYVSIIDLIAPHRPKWDYQNHLRPEFPPTHLSDASAGMNGDEESDINLLRDAWIRHQLRIREAEFSTKHNISIRIGTFNVQSKPRKDRLSTGCQMGELDTSAEGLLYSSTTVKEDLWYQAILRDMGEVSRSYHKLVSKQLVGMLIIVLVRKELRAHISSISTASAGVGFLNTLGNKGGVALRIQIRDTTLCLVNSHLAAYDEMAEKRNLDYRELCRRLSFPLLAATPAEAANSPPGTAPIFDCDCLFWMGGMFMDAEVRALLNESGNLRYDALLTYDQLLWQQSEGNCFSGFVESRITFPPTYKYATGPAETLYDVRRRPAWTDRILHWSPLECAIPQSYSSHPIISISDHKPVSARFTVQLRSIKWDQFRTVFEELLDLISASEIEDVTPRIDIDRVEIYLGALSYDTPKSVDIQLKNTGEVAAAFRFIAHQPGGTIGQCRIFHLIVGTYLFPAAPSWLSITPNSGFLLPGSALTIKMTACIDRTSAPLFNVPAKSPNILETMILHVEKGKDHFFVIDGSFVRTCFATDLATLSMLPTVVRDFKGVVPSTSQQEGLSAPREFLRMIQWLMTNALNVENLFTARGNKKISRTIREALDTGEDLPTLDQPVLGVEGKSVHTISWSETCLSVADTLLEFLGSLTEPVVPFVLQENCARVTNRAEAFEFLRSLQPISANVIISLTAFLHFFLQAQRSEATNPNHIASVFSSLILPDPEPPAPRLSPLTKRGFFLHFL</sequence>
<comment type="subcellular location">
    <subcellularLocation>
        <location evidence="2">Cytoplasmic vesicle</location>
        <location evidence="2">Phagosome membrane</location>
    </subcellularLocation>
    <subcellularLocation>
        <location evidence="1">Early endosome membrane</location>
    </subcellularLocation>
</comment>
<reference evidence="6" key="1">
    <citation type="journal article" date="2020" name="Nat. Commun.">
        <title>Large-scale genome sequencing of mycorrhizal fungi provides insights into the early evolution of symbiotic traits.</title>
        <authorList>
            <person name="Miyauchi S."/>
            <person name="Kiss E."/>
            <person name="Kuo A."/>
            <person name="Drula E."/>
            <person name="Kohler A."/>
            <person name="Sanchez-Garcia M."/>
            <person name="Morin E."/>
            <person name="Andreopoulos B."/>
            <person name="Barry K.W."/>
            <person name="Bonito G."/>
            <person name="Buee M."/>
            <person name="Carver A."/>
            <person name="Chen C."/>
            <person name="Cichocki N."/>
            <person name="Clum A."/>
            <person name="Culley D."/>
            <person name="Crous P.W."/>
            <person name="Fauchery L."/>
            <person name="Girlanda M."/>
            <person name="Hayes R.D."/>
            <person name="Keri Z."/>
            <person name="LaButti K."/>
            <person name="Lipzen A."/>
            <person name="Lombard V."/>
            <person name="Magnuson J."/>
            <person name="Maillard F."/>
            <person name="Murat C."/>
            <person name="Nolan M."/>
            <person name="Ohm R.A."/>
            <person name="Pangilinan J."/>
            <person name="Pereira M.F."/>
            <person name="Perotto S."/>
            <person name="Peter M."/>
            <person name="Pfister S."/>
            <person name="Riley R."/>
            <person name="Sitrit Y."/>
            <person name="Stielow J.B."/>
            <person name="Szollosi G."/>
            <person name="Zifcakova L."/>
            <person name="Stursova M."/>
            <person name="Spatafora J.W."/>
            <person name="Tedersoo L."/>
            <person name="Vaario L.M."/>
            <person name="Yamada A."/>
            <person name="Yan M."/>
            <person name="Wang P."/>
            <person name="Xu J."/>
            <person name="Bruns T."/>
            <person name="Baldrian P."/>
            <person name="Vilgalys R."/>
            <person name="Dunand C."/>
            <person name="Henrissat B."/>
            <person name="Grigoriev I.V."/>
            <person name="Hibbett D."/>
            <person name="Nagy L.G."/>
            <person name="Martin F.M."/>
        </authorList>
    </citation>
    <scope>NUCLEOTIDE SEQUENCE</scope>
    <source>
        <strain evidence="6">UP504</strain>
    </source>
</reference>
<keyword evidence="4" id="KW-0968">Cytoplasmic vesicle</keyword>
<dbReference type="SMART" id="SM00324">
    <property type="entry name" value="RhoGAP"/>
    <property type="match status" value="1"/>
</dbReference>
<dbReference type="GO" id="GO:0031901">
    <property type="term" value="C:early endosome membrane"/>
    <property type="evidence" value="ECO:0007669"/>
    <property type="project" value="UniProtKB-SubCell"/>
</dbReference>
<feature type="domain" description="Rho-GAP" evidence="5">
    <location>
        <begin position="712"/>
        <end position="904"/>
    </location>
</feature>
<dbReference type="PROSITE" id="PS50238">
    <property type="entry name" value="RHOGAP"/>
    <property type="match status" value="1"/>
</dbReference>
<dbReference type="GO" id="GO:0004439">
    <property type="term" value="F:phosphatidylinositol-4,5-bisphosphate 5-phosphatase activity"/>
    <property type="evidence" value="ECO:0007669"/>
    <property type="project" value="TreeGrafter"/>
</dbReference>
<dbReference type="Pfam" id="PF00620">
    <property type="entry name" value="RhoGAP"/>
    <property type="match status" value="1"/>
</dbReference>
<evidence type="ECO:0000256" key="1">
    <source>
        <dbReference type="ARBA" id="ARBA00004146"/>
    </source>
</evidence>
<protein>
    <recommendedName>
        <fullName evidence="5">Rho-GAP domain-containing protein</fullName>
    </recommendedName>
</protein>
<evidence type="ECO:0000259" key="5">
    <source>
        <dbReference type="PROSITE" id="PS50238"/>
    </source>
</evidence>
<evidence type="ECO:0000256" key="2">
    <source>
        <dbReference type="ARBA" id="ARBA00004580"/>
    </source>
</evidence>
<comment type="caution">
    <text evidence="6">The sequence shown here is derived from an EMBL/GenBank/DDBJ whole genome shotgun (WGS) entry which is preliminary data.</text>
</comment>
<accession>A0A9P6DQX3</accession>
<dbReference type="InterPro" id="IPR000198">
    <property type="entry name" value="RhoGAP_dom"/>
</dbReference>
<proteinExistence type="predicted"/>
<name>A0A9P6DQX3_9AGAM</name>
<dbReference type="InterPro" id="IPR048869">
    <property type="entry name" value="OCRL-1_2_ASH"/>
</dbReference>
<dbReference type="SMART" id="SM00128">
    <property type="entry name" value="IPPc"/>
    <property type="match status" value="1"/>
</dbReference>
<dbReference type="EMBL" id="MU129092">
    <property type="protein sequence ID" value="KAF9507025.1"/>
    <property type="molecule type" value="Genomic_DNA"/>
</dbReference>
<evidence type="ECO:0000256" key="3">
    <source>
        <dbReference type="ARBA" id="ARBA00022753"/>
    </source>
</evidence>
<dbReference type="InterPro" id="IPR036691">
    <property type="entry name" value="Endo/exonu/phosph_ase_sf"/>
</dbReference>
<dbReference type="Pfam" id="PF21310">
    <property type="entry name" value="OCRL-like_ASH"/>
    <property type="match status" value="1"/>
</dbReference>
<evidence type="ECO:0000256" key="4">
    <source>
        <dbReference type="ARBA" id="ARBA00023329"/>
    </source>
</evidence>
<dbReference type="GO" id="GO:0046856">
    <property type="term" value="P:phosphatidylinositol dephosphorylation"/>
    <property type="evidence" value="ECO:0007669"/>
    <property type="project" value="InterPro"/>
</dbReference>
<dbReference type="Gene3D" id="2.60.40.10">
    <property type="entry name" value="Immunoglobulins"/>
    <property type="match status" value="1"/>
</dbReference>
<dbReference type="PANTHER" id="PTHR11200">
    <property type="entry name" value="INOSITOL 5-PHOSPHATASE"/>
    <property type="match status" value="1"/>
</dbReference>
<dbReference type="OrthoDB" id="7862313at2759"/>
<dbReference type="InterPro" id="IPR013783">
    <property type="entry name" value="Ig-like_fold"/>
</dbReference>
<dbReference type="GO" id="GO:0007165">
    <property type="term" value="P:signal transduction"/>
    <property type="evidence" value="ECO:0007669"/>
    <property type="project" value="InterPro"/>
</dbReference>
<dbReference type="Gene3D" id="3.60.10.10">
    <property type="entry name" value="Endonuclease/exonuclease/phosphatase"/>
    <property type="match status" value="1"/>
</dbReference>
<dbReference type="SUPFAM" id="SSF56219">
    <property type="entry name" value="DNase I-like"/>
    <property type="match status" value="1"/>
</dbReference>
<dbReference type="Gene3D" id="1.10.555.10">
    <property type="entry name" value="Rho GTPase activation protein"/>
    <property type="match status" value="1"/>
</dbReference>
<dbReference type="InterPro" id="IPR046985">
    <property type="entry name" value="IP5"/>
</dbReference>
<dbReference type="InterPro" id="IPR000300">
    <property type="entry name" value="IPPc"/>
</dbReference>
<dbReference type="SUPFAM" id="SSF48350">
    <property type="entry name" value="GTPase activation domain, GAP"/>
    <property type="match status" value="1"/>
</dbReference>